<dbReference type="AlphaFoldDB" id="A0A1M8AB60"/>
<comment type="similarity">
    <text evidence="10">Belongs to the DHHC palmitoyltransferase family.</text>
</comment>
<feature type="compositionally biased region" description="Polar residues" evidence="11">
    <location>
        <begin position="173"/>
        <end position="193"/>
    </location>
</feature>
<dbReference type="EMBL" id="LT671827">
    <property type="protein sequence ID" value="SHO79682.1"/>
    <property type="molecule type" value="Genomic_DNA"/>
</dbReference>
<evidence type="ECO:0000256" key="10">
    <source>
        <dbReference type="RuleBase" id="RU079119"/>
    </source>
</evidence>
<keyword evidence="2 10" id="KW-0808">Transferase</keyword>
<proteinExistence type="inferred from homology"/>
<reference evidence="14" key="1">
    <citation type="journal article" date="2017" name="Nucleic Acids Res.">
        <title>Proteogenomics produces comprehensive and highly accurate protein-coding gene annotation in a complete genome assembly of Malassezia sympodialis.</title>
        <authorList>
            <person name="Zhu Y."/>
            <person name="Engstroem P.G."/>
            <person name="Tellgren-Roth C."/>
            <person name="Baudo C.D."/>
            <person name="Kennell J.C."/>
            <person name="Sun S."/>
            <person name="Billmyre R.B."/>
            <person name="Schroeder M.S."/>
            <person name="Andersson A."/>
            <person name="Holm T."/>
            <person name="Sigurgeirsson B."/>
            <person name="Wu G."/>
            <person name="Sankaranarayanan S.R."/>
            <person name="Siddharthan R."/>
            <person name="Sanyal K."/>
            <person name="Lundeberg J."/>
            <person name="Nystedt B."/>
            <person name="Boekhout T."/>
            <person name="Dawson T.L. Jr."/>
            <person name="Heitman J."/>
            <person name="Scheynius A."/>
            <person name="Lehtioe J."/>
        </authorList>
    </citation>
    <scope>NUCLEOTIDE SEQUENCE [LARGE SCALE GENOMIC DNA]</scope>
    <source>
        <strain evidence="14">ATCC 42132</strain>
    </source>
</reference>
<protein>
    <recommendedName>
        <fullName evidence="10">Palmitoyltransferase</fullName>
        <ecNumber evidence="10">2.3.1.225</ecNumber>
    </recommendedName>
</protein>
<feature type="region of interest" description="Disordered" evidence="11">
    <location>
        <begin position="214"/>
        <end position="245"/>
    </location>
</feature>
<dbReference type="InterPro" id="IPR001594">
    <property type="entry name" value="Palmitoyltrfase_DHHC"/>
</dbReference>
<evidence type="ECO:0000256" key="1">
    <source>
        <dbReference type="ARBA" id="ARBA00004141"/>
    </source>
</evidence>
<accession>A0A1M8AB60</accession>
<comment type="catalytic activity">
    <reaction evidence="9 10">
        <text>L-cysteinyl-[protein] + hexadecanoyl-CoA = S-hexadecanoyl-L-cysteinyl-[protein] + CoA</text>
        <dbReference type="Rhea" id="RHEA:36683"/>
        <dbReference type="Rhea" id="RHEA-COMP:10131"/>
        <dbReference type="Rhea" id="RHEA-COMP:11032"/>
        <dbReference type="ChEBI" id="CHEBI:29950"/>
        <dbReference type="ChEBI" id="CHEBI:57287"/>
        <dbReference type="ChEBI" id="CHEBI:57379"/>
        <dbReference type="ChEBI" id="CHEBI:74151"/>
        <dbReference type="EC" id="2.3.1.225"/>
    </reaction>
</comment>
<dbReference type="Proteomes" id="UP000186303">
    <property type="component" value="Chromosome 7"/>
</dbReference>
<dbReference type="Pfam" id="PF01529">
    <property type="entry name" value="DHHC"/>
    <property type="match status" value="1"/>
</dbReference>
<evidence type="ECO:0000256" key="8">
    <source>
        <dbReference type="ARBA" id="ARBA00023315"/>
    </source>
</evidence>
<evidence type="ECO:0000313" key="13">
    <source>
        <dbReference type="EMBL" id="SHO79682.1"/>
    </source>
</evidence>
<keyword evidence="14" id="KW-1185">Reference proteome</keyword>
<comment type="subcellular location">
    <subcellularLocation>
        <location evidence="1">Membrane</location>
        <topology evidence="1">Multi-pass membrane protein</topology>
    </subcellularLocation>
</comment>
<dbReference type="OMA" id="TEGNIWW"/>
<feature type="transmembrane region" description="Helical" evidence="10">
    <location>
        <begin position="346"/>
        <end position="367"/>
    </location>
</feature>
<dbReference type="GO" id="GO:0005794">
    <property type="term" value="C:Golgi apparatus"/>
    <property type="evidence" value="ECO:0007669"/>
    <property type="project" value="TreeGrafter"/>
</dbReference>
<dbReference type="PANTHER" id="PTHR22883:SF147">
    <property type="entry name" value="PALMITOYLTRANSFERASE"/>
    <property type="match status" value="1"/>
</dbReference>
<dbReference type="PROSITE" id="PS50216">
    <property type="entry name" value="DHHC"/>
    <property type="match status" value="1"/>
</dbReference>
<comment type="domain">
    <text evidence="10">The DHHC domain is required for palmitoyltransferase activity.</text>
</comment>
<feature type="region of interest" description="Disordered" evidence="11">
    <location>
        <begin position="173"/>
        <end position="197"/>
    </location>
</feature>
<feature type="transmembrane region" description="Helical" evidence="10">
    <location>
        <begin position="26"/>
        <end position="49"/>
    </location>
</feature>
<evidence type="ECO:0000256" key="9">
    <source>
        <dbReference type="ARBA" id="ARBA00048048"/>
    </source>
</evidence>
<evidence type="ECO:0000256" key="4">
    <source>
        <dbReference type="ARBA" id="ARBA00022989"/>
    </source>
</evidence>
<feature type="compositionally biased region" description="Basic and acidic residues" evidence="11">
    <location>
        <begin position="236"/>
        <end position="245"/>
    </location>
</feature>
<keyword evidence="6" id="KW-0564">Palmitate</keyword>
<dbReference type="GO" id="GO:0005783">
    <property type="term" value="C:endoplasmic reticulum"/>
    <property type="evidence" value="ECO:0007669"/>
    <property type="project" value="TreeGrafter"/>
</dbReference>
<gene>
    <name evidence="13" type="ORF">MSYG_4032</name>
</gene>
<feature type="transmembrane region" description="Helical" evidence="10">
    <location>
        <begin position="304"/>
        <end position="326"/>
    </location>
</feature>
<dbReference type="InterPro" id="IPR039859">
    <property type="entry name" value="PFA4/ZDH16/20/ERF2-like"/>
</dbReference>
<evidence type="ECO:0000256" key="2">
    <source>
        <dbReference type="ARBA" id="ARBA00022679"/>
    </source>
</evidence>
<dbReference type="GO" id="GO:0019706">
    <property type="term" value="F:protein-cysteine S-palmitoyltransferase activity"/>
    <property type="evidence" value="ECO:0007669"/>
    <property type="project" value="UniProtKB-EC"/>
</dbReference>
<keyword evidence="4 10" id="KW-1133">Transmembrane helix</keyword>
<dbReference type="VEuPathDB" id="FungiDB:MSYG_4032"/>
<dbReference type="EC" id="2.3.1.225" evidence="10"/>
<dbReference type="OrthoDB" id="1436450at2759"/>
<evidence type="ECO:0000256" key="6">
    <source>
        <dbReference type="ARBA" id="ARBA00023139"/>
    </source>
</evidence>
<evidence type="ECO:0000256" key="3">
    <source>
        <dbReference type="ARBA" id="ARBA00022692"/>
    </source>
</evidence>
<evidence type="ECO:0000256" key="7">
    <source>
        <dbReference type="ARBA" id="ARBA00023288"/>
    </source>
</evidence>
<evidence type="ECO:0000256" key="5">
    <source>
        <dbReference type="ARBA" id="ARBA00023136"/>
    </source>
</evidence>
<name>A0A1M8AB60_MALS4</name>
<keyword evidence="8 10" id="KW-0012">Acyltransferase</keyword>
<feature type="transmembrane region" description="Helical" evidence="10">
    <location>
        <begin position="69"/>
        <end position="92"/>
    </location>
</feature>
<keyword evidence="5 10" id="KW-0472">Membrane</keyword>
<dbReference type="PANTHER" id="PTHR22883">
    <property type="entry name" value="ZINC FINGER DHHC DOMAIN CONTAINING PROTEIN"/>
    <property type="match status" value="1"/>
</dbReference>
<dbReference type="GO" id="GO:0016020">
    <property type="term" value="C:membrane"/>
    <property type="evidence" value="ECO:0007669"/>
    <property type="project" value="UniProtKB-SubCell"/>
</dbReference>
<sequence length="560" mass="63607">MPPGVLVRLGIGKRDRIKTERQPDPLWLRYVNVVIVVVCVCWACAIYIWRVCYPMLTEHANAMGSRSMGIGLLVGFLVLLFFLAWSFGATLFSRPGYVKDLVWEPQPRQDTTNDVSTVPPEPAEPIPIIAPDNQEPVPDQECSSVRNLAMFSPTNEREQRWLAFEQSMAASPSINTSHVDTDSNARAANGSKTSYDEPIPLNEVLIQGPEMLEPTSQTEAPSPSIPPPRTSAVDTRMPEPTRRPPEMSVYASSLLHCEHCQRSRPPRAHHCRRCGTCVLRMDHHCPWIGGCVGAQNYQYYYNTVFWALILSIYVIVSMAPLFARGVKSQEGMPWSERIRGWNVDGYIISVFVIAFFFFLFTGSLFIMHTYLSGHNLTSIEQRAINSFRAREGLLLRRYYSKHGQGGTFGTGPMAGWRRFRARRHLLRTWNERWGFPHREGNPWWIGSIQEWEYATSSPDALLREADLEKSLGFSYATVPHTGRRASKSAQDSAPLLDSKPSIHGPPYLLNMEQSLGPIWGWFLPIPLRTRTGLHFPLNPRFSHEGLWMPRESWPAVVQRS</sequence>
<evidence type="ECO:0000259" key="12">
    <source>
        <dbReference type="Pfam" id="PF01529"/>
    </source>
</evidence>
<keyword evidence="7" id="KW-0449">Lipoprotein</keyword>
<evidence type="ECO:0000256" key="11">
    <source>
        <dbReference type="SAM" id="MobiDB-lite"/>
    </source>
</evidence>
<keyword evidence="3 10" id="KW-0812">Transmembrane</keyword>
<evidence type="ECO:0000313" key="14">
    <source>
        <dbReference type="Proteomes" id="UP000186303"/>
    </source>
</evidence>
<feature type="domain" description="Palmitoyltransferase DHHC" evidence="12">
    <location>
        <begin position="255"/>
        <end position="381"/>
    </location>
</feature>
<organism evidence="13 14">
    <name type="scientific">Malassezia sympodialis (strain ATCC 42132)</name>
    <name type="common">Atopic eczema-associated yeast</name>
    <dbReference type="NCBI Taxonomy" id="1230383"/>
    <lineage>
        <taxon>Eukaryota</taxon>
        <taxon>Fungi</taxon>
        <taxon>Dikarya</taxon>
        <taxon>Basidiomycota</taxon>
        <taxon>Ustilaginomycotina</taxon>
        <taxon>Malasseziomycetes</taxon>
        <taxon>Malasseziales</taxon>
        <taxon>Malasseziaceae</taxon>
        <taxon>Malassezia</taxon>
    </lineage>
</organism>
<dbReference type="GO" id="GO:0006612">
    <property type="term" value="P:protein targeting to membrane"/>
    <property type="evidence" value="ECO:0007669"/>
    <property type="project" value="TreeGrafter"/>
</dbReference>